<evidence type="ECO:0000256" key="1">
    <source>
        <dbReference type="SAM" id="MobiDB-lite"/>
    </source>
</evidence>
<proteinExistence type="predicted"/>
<protein>
    <submittedName>
        <fullName evidence="4">Serine protease</fullName>
    </submittedName>
</protein>
<evidence type="ECO:0000313" key="4">
    <source>
        <dbReference type="EMBL" id="GHD14713.1"/>
    </source>
</evidence>
<feature type="transmembrane region" description="Helical" evidence="2">
    <location>
        <begin position="20"/>
        <end position="42"/>
    </location>
</feature>
<sequence length="263" mass="26975">MEKHDPSGGSENGRRPRRRLLLVVGLAAVPVGLVLAASLVAVSGGGHETAAGEIGEGMSNEMSVPDASSDEDFFDDPTGAPEDSSPTSGTRPQDAQVTASSSPEDEETGSEDGGGSDDGDGSGGDSSGSGGGSGGGEAGTSSSPMAEEVVTIVNSERSQHGCDPVSSNPRLTAAAQEHSEDMNSRDYMDHFNPDGEGPGERAERHGYTAWGAENVAKGQQTAEQVMDAWMNSDGHRANILNCDLSTIGVGESGRAWTQKFGYE</sequence>
<organism evidence="4 5">
    <name type="scientific">Nocardiopsis kunsanensis</name>
    <dbReference type="NCBI Taxonomy" id="141693"/>
    <lineage>
        <taxon>Bacteria</taxon>
        <taxon>Bacillati</taxon>
        <taxon>Actinomycetota</taxon>
        <taxon>Actinomycetes</taxon>
        <taxon>Streptosporangiales</taxon>
        <taxon>Nocardiopsidaceae</taxon>
        <taxon>Nocardiopsis</taxon>
    </lineage>
</organism>
<dbReference type="PANTHER" id="PTHR31157">
    <property type="entry name" value="SCP DOMAIN-CONTAINING PROTEIN"/>
    <property type="match status" value="1"/>
</dbReference>
<evidence type="ECO:0000313" key="5">
    <source>
        <dbReference type="Proteomes" id="UP000654947"/>
    </source>
</evidence>
<feature type="compositionally biased region" description="Acidic residues" evidence="1">
    <location>
        <begin position="103"/>
        <end position="120"/>
    </location>
</feature>
<dbReference type="SUPFAM" id="SSF55797">
    <property type="entry name" value="PR-1-like"/>
    <property type="match status" value="1"/>
</dbReference>
<dbReference type="RefSeq" id="WP_193517205.1">
    <property type="nucleotide sequence ID" value="NZ_BMXL01000001.1"/>
</dbReference>
<reference evidence="4 5" key="1">
    <citation type="journal article" date="2014" name="Int. J. Syst. Evol. Microbiol.">
        <title>Complete genome sequence of Corynebacterium casei LMG S-19264T (=DSM 44701T), isolated from a smear-ripened cheese.</title>
        <authorList>
            <consortium name="US DOE Joint Genome Institute (JGI-PGF)"/>
            <person name="Walter F."/>
            <person name="Albersmeier A."/>
            <person name="Kalinowski J."/>
            <person name="Ruckert C."/>
        </authorList>
    </citation>
    <scope>NUCLEOTIDE SEQUENCE [LARGE SCALE GENOMIC DNA]</scope>
    <source>
        <strain evidence="4 5">KCTC 19473</strain>
    </source>
</reference>
<name>A0A918X632_9ACTN</name>
<dbReference type="EMBL" id="BMXL01000001">
    <property type="protein sequence ID" value="GHD14713.1"/>
    <property type="molecule type" value="Genomic_DNA"/>
</dbReference>
<dbReference type="CDD" id="cd05379">
    <property type="entry name" value="CAP_bacterial"/>
    <property type="match status" value="1"/>
</dbReference>
<feature type="compositionally biased region" description="Polar residues" evidence="1">
    <location>
        <begin position="84"/>
        <end position="99"/>
    </location>
</feature>
<feature type="compositionally biased region" description="Gly residues" evidence="1">
    <location>
        <begin position="121"/>
        <end position="138"/>
    </location>
</feature>
<keyword evidence="2" id="KW-1133">Transmembrane helix</keyword>
<dbReference type="Proteomes" id="UP000654947">
    <property type="component" value="Unassembled WGS sequence"/>
</dbReference>
<evidence type="ECO:0000259" key="3">
    <source>
        <dbReference type="Pfam" id="PF00188"/>
    </source>
</evidence>
<keyword evidence="4" id="KW-0645">Protease</keyword>
<keyword evidence="4" id="KW-0378">Hydrolase</keyword>
<dbReference type="Pfam" id="PF00188">
    <property type="entry name" value="CAP"/>
    <property type="match status" value="1"/>
</dbReference>
<keyword evidence="5" id="KW-1185">Reference proteome</keyword>
<feature type="domain" description="SCP" evidence="3">
    <location>
        <begin position="152"/>
        <end position="250"/>
    </location>
</feature>
<gene>
    <name evidence="4" type="ORF">GCM10007147_01060</name>
</gene>
<dbReference type="InterPro" id="IPR035940">
    <property type="entry name" value="CAP_sf"/>
</dbReference>
<feature type="region of interest" description="Disordered" evidence="1">
    <location>
        <begin position="50"/>
        <end position="187"/>
    </location>
</feature>
<dbReference type="InterPro" id="IPR014044">
    <property type="entry name" value="CAP_dom"/>
</dbReference>
<keyword evidence="2" id="KW-0812">Transmembrane</keyword>
<dbReference type="Gene3D" id="3.40.33.10">
    <property type="entry name" value="CAP"/>
    <property type="match status" value="1"/>
</dbReference>
<accession>A0A918X632</accession>
<dbReference type="GO" id="GO:0008233">
    <property type="term" value="F:peptidase activity"/>
    <property type="evidence" value="ECO:0007669"/>
    <property type="project" value="UniProtKB-KW"/>
</dbReference>
<comment type="caution">
    <text evidence="4">The sequence shown here is derived from an EMBL/GenBank/DDBJ whole genome shotgun (WGS) entry which is preliminary data.</text>
</comment>
<dbReference type="PANTHER" id="PTHR31157:SF1">
    <property type="entry name" value="SCP DOMAIN-CONTAINING PROTEIN"/>
    <property type="match status" value="1"/>
</dbReference>
<dbReference type="AlphaFoldDB" id="A0A918X632"/>
<dbReference type="GO" id="GO:0006508">
    <property type="term" value="P:proteolysis"/>
    <property type="evidence" value="ECO:0007669"/>
    <property type="project" value="UniProtKB-KW"/>
</dbReference>
<evidence type="ECO:0000256" key="2">
    <source>
        <dbReference type="SAM" id="Phobius"/>
    </source>
</evidence>
<keyword evidence="2" id="KW-0472">Membrane</keyword>
<feature type="compositionally biased region" description="Basic and acidic residues" evidence="1">
    <location>
        <begin position="177"/>
        <end position="187"/>
    </location>
</feature>